<sequence length="295" mass="33410">MKPKRILIGMIGDGFLALAVRFGVMEYVKEKTTVGCLERRRIAQDFIAESRTTMISRLKNAFHRRIGSSNPPVKRPHLYWPLLMDALFAAPVRAIKVEMVSLCLEKGADPNFPVDDYCPTIWSAWFLRLLVLSRRGSLSKQTYIEELRPYWPVTEKLIRHGADMSLRSLEKSTGTFAGSSAKTLYRILSVPERFDAPATQDEALTGTEIMPKACGRENCAQYFRRGDDEDLRWTSQILPARNGIPSHESLVKHKCEKGRPRRYAIDQVSVSISIAHISLAALARLFSSQIFPARI</sequence>
<dbReference type="AlphaFoldDB" id="A0AAI9ZBS1"/>
<organism evidence="1 2">
    <name type="scientific">Colletotrichum phormii</name>
    <dbReference type="NCBI Taxonomy" id="359342"/>
    <lineage>
        <taxon>Eukaryota</taxon>
        <taxon>Fungi</taxon>
        <taxon>Dikarya</taxon>
        <taxon>Ascomycota</taxon>
        <taxon>Pezizomycotina</taxon>
        <taxon>Sordariomycetes</taxon>
        <taxon>Hypocreomycetidae</taxon>
        <taxon>Glomerellales</taxon>
        <taxon>Glomerellaceae</taxon>
        <taxon>Colletotrichum</taxon>
        <taxon>Colletotrichum acutatum species complex</taxon>
    </lineage>
</organism>
<evidence type="ECO:0000313" key="1">
    <source>
        <dbReference type="EMBL" id="KAK1621506.1"/>
    </source>
</evidence>
<gene>
    <name evidence="1" type="ORF">BDP81DRAFT_512041</name>
</gene>
<comment type="caution">
    <text evidence="1">The sequence shown here is derived from an EMBL/GenBank/DDBJ whole genome shotgun (WGS) entry which is preliminary data.</text>
</comment>
<proteinExistence type="predicted"/>
<accession>A0AAI9ZBS1</accession>
<dbReference type="EMBL" id="JAHMHQ010000049">
    <property type="protein sequence ID" value="KAK1621506.1"/>
    <property type="molecule type" value="Genomic_DNA"/>
</dbReference>
<dbReference type="GeneID" id="85480645"/>
<evidence type="ECO:0008006" key="3">
    <source>
        <dbReference type="Google" id="ProtNLM"/>
    </source>
</evidence>
<reference evidence="1" key="1">
    <citation type="submission" date="2021-06" db="EMBL/GenBank/DDBJ databases">
        <title>Comparative genomics, transcriptomics and evolutionary studies reveal genomic signatures of adaptation to plant cell wall in hemibiotrophic fungi.</title>
        <authorList>
            <consortium name="DOE Joint Genome Institute"/>
            <person name="Baroncelli R."/>
            <person name="Diaz J.F."/>
            <person name="Benocci T."/>
            <person name="Peng M."/>
            <person name="Battaglia E."/>
            <person name="Haridas S."/>
            <person name="Andreopoulos W."/>
            <person name="Labutti K."/>
            <person name="Pangilinan J."/>
            <person name="Floch G.L."/>
            <person name="Makela M.R."/>
            <person name="Henrissat B."/>
            <person name="Grigoriev I.V."/>
            <person name="Crouch J.A."/>
            <person name="De Vries R.P."/>
            <person name="Sukno S.A."/>
            <person name="Thon M.R."/>
        </authorList>
    </citation>
    <scope>NUCLEOTIDE SEQUENCE</scope>
    <source>
        <strain evidence="1">CBS 102054</strain>
    </source>
</reference>
<evidence type="ECO:0000313" key="2">
    <source>
        <dbReference type="Proteomes" id="UP001243989"/>
    </source>
</evidence>
<dbReference type="Proteomes" id="UP001243989">
    <property type="component" value="Unassembled WGS sequence"/>
</dbReference>
<dbReference type="RefSeq" id="XP_060437501.1">
    <property type="nucleotide sequence ID" value="XM_060595783.1"/>
</dbReference>
<keyword evidence="2" id="KW-1185">Reference proteome</keyword>
<name>A0AAI9ZBS1_9PEZI</name>
<protein>
    <recommendedName>
        <fullName evidence="3">Ankyrin repeat protein</fullName>
    </recommendedName>
</protein>